<evidence type="ECO:0000313" key="22">
    <source>
        <dbReference type="Proteomes" id="UP000239866"/>
    </source>
</evidence>
<dbReference type="InterPro" id="IPR024932">
    <property type="entry name" value="ApbE"/>
</dbReference>
<dbReference type="PROSITE" id="PS51257">
    <property type="entry name" value="PROKAR_LIPOPROTEIN"/>
    <property type="match status" value="1"/>
</dbReference>
<comment type="function">
    <text evidence="20">Flavin transferase that catalyzes the transfer of the FMN moiety of FAD and its covalent binding to the hydroxyl group of a threonine residue in a target flavoprotein.</text>
</comment>
<proteinExistence type="inferred from homology"/>
<reference evidence="21 22" key="1">
    <citation type="submission" date="2018-03" db="EMBL/GenBank/DDBJ databases">
        <title>Marinobacter brunus sp. nov., a marine bacterium of Gamma-proteobacteria isolated from the surface seawater of the South China Sea.</title>
        <authorList>
            <person name="Cheng H."/>
            <person name="Wu Y.-H."/>
            <person name="Xamxidin M."/>
            <person name="Xu X.-W."/>
        </authorList>
    </citation>
    <scope>NUCLEOTIDE SEQUENCE [LARGE SCALE GENOMIC DNA]</scope>
    <source>
        <strain evidence="21 22">NH169-3</strain>
    </source>
</reference>
<evidence type="ECO:0000256" key="17">
    <source>
        <dbReference type="ARBA" id="ARBA00060485"/>
    </source>
</evidence>
<keyword evidence="12" id="KW-0472">Membrane</keyword>
<dbReference type="Proteomes" id="UP000239866">
    <property type="component" value="Unassembled WGS sequence"/>
</dbReference>
<accession>A0A2T1K7C9</accession>
<dbReference type="RefSeq" id="WP_106764378.1">
    <property type="nucleotide sequence ID" value="NZ_PXNP01000103.1"/>
</dbReference>
<dbReference type="PANTHER" id="PTHR30040:SF2">
    <property type="entry name" value="FAD:PROTEIN FMN TRANSFERASE"/>
    <property type="match status" value="1"/>
</dbReference>
<evidence type="ECO:0000256" key="13">
    <source>
        <dbReference type="ARBA" id="ARBA00023139"/>
    </source>
</evidence>
<feature type="binding site" evidence="19">
    <location>
        <position position="305"/>
    </location>
    <ligand>
        <name>Mg(2+)</name>
        <dbReference type="ChEBI" id="CHEBI:18420"/>
    </ligand>
</feature>
<evidence type="ECO:0000256" key="16">
    <source>
        <dbReference type="ARBA" id="ARBA00048540"/>
    </source>
</evidence>
<keyword evidence="6 18" id="KW-0285">Flavoprotein</keyword>
<sequence>MTSRMHRPARVVLVSIFLMLTMTTLAGCSFQEPPKIWEISGGIFGTTYHISVVLPEDEARLQALAEGIERELHKVDNAMSTWKAESELSRFNRLPDQSDGVALSPELYEVIARSIDIAELTQGAFDVTIGPVVNLWGFGPKARPDKAPTDEELAAVLARTGWEYLALDSQTRSLRAEKHQYIDLSGIAKGYGVDALARYLDTEGVAAYLVEIGGEVNVKGRKPGGDAWRLAIEQPTDEGGRAVNSVVALDRQAMATSGDYRNYYESEGRRYSHTIDPETGKPIAHRLASVTVIADDCMTADALATGFNVLGFDKAMALATRENIPAFFIVRDEQGEGFETHQTPSFSSYLVQ</sequence>
<feature type="binding site" evidence="19">
    <location>
        <position position="186"/>
    </location>
    <ligand>
        <name>Mg(2+)</name>
        <dbReference type="ChEBI" id="CHEBI:18420"/>
    </ligand>
</feature>
<evidence type="ECO:0000256" key="20">
    <source>
        <dbReference type="RuleBase" id="RU363002"/>
    </source>
</evidence>
<evidence type="ECO:0000256" key="5">
    <source>
        <dbReference type="ARBA" id="ARBA00022519"/>
    </source>
</evidence>
<protein>
    <recommendedName>
        <fullName evidence="3 18">FAD:protein FMN transferase</fullName>
        <ecNumber evidence="2 18">2.7.1.180</ecNumber>
    </recommendedName>
    <alternativeName>
        <fullName evidence="15 18">Flavin transferase</fullName>
    </alternativeName>
</protein>
<dbReference type="InterPro" id="IPR003374">
    <property type="entry name" value="ApbE-like_sf"/>
</dbReference>
<keyword evidence="4" id="KW-1003">Cell membrane</keyword>
<comment type="caution">
    <text evidence="21">The sequence shown here is derived from an EMBL/GenBank/DDBJ whole genome shotgun (WGS) entry which is preliminary data.</text>
</comment>
<evidence type="ECO:0000256" key="15">
    <source>
        <dbReference type="ARBA" id="ARBA00031306"/>
    </source>
</evidence>
<dbReference type="AlphaFoldDB" id="A0A2T1K7C9"/>
<evidence type="ECO:0000313" key="21">
    <source>
        <dbReference type="EMBL" id="PSF05432.1"/>
    </source>
</evidence>
<dbReference type="SUPFAM" id="SSF143631">
    <property type="entry name" value="ApbE-like"/>
    <property type="match status" value="1"/>
</dbReference>
<dbReference type="EMBL" id="PXNP01000103">
    <property type="protein sequence ID" value="PSF05432.1"/>
    <property type="molecule type" value="Genomic_DNA"/>
</dbReference>
<evidence type="ECO:0000256" key="4">
    <source>
        <dbReference type="ARBA" id="ARBA00022475"/>
    </source>
</evidence>
<dbReference type="EC" id="2.7.1.180" evidence="2 18"/>
<keyword evidence="22" id="KW-1185">Reference proteome</keyword>
<dbReference type="FunFam" id="3.10.520.10:FF:000001">
    <property type="entry name" value="FAD:protein FMN transferase"/>
    <property type="match status" value="1"/>
</dbReference>
<evidence type="ECO:0000256" key="2">
    <source>
        <dbReference type="ARBA" id="ARBA00011955"/>
    </source>
</evidence>
<dbReference type="GO" id="GO:0016740">
    <property type="term" value="F:transferase activity"/>
    <property type="evidence" value="ECO:0007669"/>
    <property type="project" value="UniProtKB-UniRule"/>
</dbReference>
<dbReference type="OrthoDB" id="9778595at2"/>
<comment type="similarity">
    <text evidence="1 18 20">Belongs to the ApbE family.</text>
</comment>
<dbReference type="PANTHER" id="PTHR30040">
    <property type="entry name" value="THIAMINE BIOSYNTHESIS LIPOPROTEIN APBE"/>
    <property type="match status" value="1"/>
</dbReference>
<evidence type="ECO:0000256" key="10">
    <source>
        <dbReference type="ARBA" id="ARBA00022827"/>
    </source>
</evidence>
<gene>
    <name evidence="21" type="ORF">C7H09_15665</name>
</gene>
<evidence type="ECO:0000256" key="12">
    <source>
        <dbReference type="ARBA" id="ARBA00023136"/>
    </source>
</evidence>
<evidence type="ECO:0000256" key="7">
    <source>
        <dbReference type="ARBA" id="ARBA00022679"/>
    </source>
</evidence>
<keyword evidence="9" id="KW-0732">Signal</keyword>
<dbReference type="GO" id="GO:0005886">
    <property type="term" value="C:plasma membrane"/>
    <property type="evidence" value="ECO:0007669"/>
    <property type="project" value="UniProtKB-SubCell"/>
</dbReference>
<feature type="binding site" evidence="19">
    <location>
        <position position="301"/>
    </location>
    <ligand>
        <name>Mg(2+)</name>
        <dbReference type="ChEBI" id="CHEBI:18420"/>
    </ligand>
</feature>
<keyword evidence="14 20" id="KW-0449">Lipoprotein</keyword>
<keyword evidence="8 18" id="KW-0479">Metal-binding</keyword>
<evidence type="ECO:0000256" key="14">
    <source>
        <dbReference type="ARBA" id="ARBA00023288"/>
    </source>
</evidence>
<name>A0A2T1K7C9_9GAMM</name>
<evidence type="ECO:0000256" key="1">
    <source>
        <dbReference type="ARBA" id="ARBA00008282"/>
    </source>
</evidence>
<keyword evidence="7 18" id="KW-0808">Transferase</keyword>
<evidence type="ECO:0000256" key="19">
    <source>
        <dbReference type="PIRSR" id="PIRSR006268-2"/>
    </source>
</evidence>
<comment type="catalytic activity">
    <reaction evidence="16 18 20">
        <text>L-threonyl-[protein] + FAD = FMN-L-threonyl-[protein] + AMP + H(+)</text>
        <dbReference type="Rhea" id="RHEA:36847"/>
        <dbReference type="Rhea" id="RHEA-COMP:11060"/>
        <dbReference type="Rhea" id="RHEA-COMP:11061"/>
        <dbReference type="ChEBI" id="CHEBI:15378"/>
        <dbReference type="ChEBI" id="CHEBI:30013"/>
        <dbReference type="ChEBI" id="CHEBI:57692"/>
        <dbReference type="ChEBI" id="CHEBI:74257"/>
        <dbReference type="ChEBI" id="CHEBI:456215"/>
        <dbReference type="EC" id="2.7.1.180"/>
    </reaction>
</comment>
<keyword evidence="11 18" id="KW-0460">Magnesium</keyword>
<keyword evidence="10 18" id="KW-0274">FAD</keyword>
<evidence type="ECO:0000256" key="3">
    <source>
        <dbReference type="ARBA" id="ARBA00016337"/>
    </source>
</evidence>
<evidence type="ECO:0000256" key="11">
    <source>
        <dbReference type="ARBA" id="ARBA00022842"/>
    </source>
</evidence>
<comment type="subcellular location">
    <subcellularLocation>
        <location evidence="17 20">Cell inner membrane</location>
        <topology evidence="17 20">Lipid-anchor</topology>
        <orientation evidence="17 20">Periplasmic side</orientation>
    </subcellularLocation>
</comment>
<dbReference type="GO" id="GO:0046872">
    <property type="term" value="F:metal ion binding"/>
    <property type="evidence" value="ECO:0007669"/>
    <property type="project" value="UniProtKB-UniRule"/>
</dbReference>
<evidence type="ECO:0000256" key="6">
    <source>
        <dbReference type="ARBA" id="ARBA00022630"/>
    </source>
</evidence>
<organism evidence="21 22">
    <name type="scientific">Marinobacter fuscus</name>
    <dbReference type="NCBI Taxonomy" id="2109942"/>
    <lineage>
        <taxon>Bacteria</taxon>
        <taxon>Pseudomonadati</taxon>
        <taxon>Pseudomonadota</taxon>
        <taxon>Gammaproteobacteria</taxon>
        <taxon>Pseudomonadales</taxon>
        <taxon>Marinobacteraceae</taxon>
        <taxon>Marinobacter</taxon>
    </lineage>
</organism>
<keyword evidence="13" id="KW-0564">Palmitate</keyword>
<evidence type="ECO:0000256" key="8">
    <source>
        <dbReference type="ARBA" id="ARBA00022723"/>
    </source>
</evidence>
<dbReference type="Gene3D" id="3.10.520.10">
    <property type="entry name" value="ApbE-like domains"/>
    <property type="match status" value="1"/>
</dbReference>
<evidence type="ECO:0000256" key="18">
    <source>
        <dbReference type="PIRNR" id="PIRNR006268"/>
    </source>
</evidence>
<dbReference type="PIRSF" id="PIRSF006268">
    <property type="entry name" value="ApbE"/>
    <property type="match status" value="1"/>
</dbReference>
<comment type="cofactor">
    <cofactor evidence="19">
        <name>Mg(2+)</name>
        <dbReference type="ChEBI" id="CHEBI:18420"/>
    </cofactor>
    <cofactor evidence="19">
        <name>Mn(2+)</name>
        <dbReference type="ChEBI" id="CHEBI:29035"/>
    </cofactor>
    <text evidence="19">Magnesium. Can also use manganese.</text>
</comment>
<dbReference type="Pfam" id="PF02424">
    <property type="entry name" value="ApbE"/>
    <property type="match status" value="1"/>
</dbReference>
<evidence type="ECO:0000256" key="9">
    <source>
        <dbReference type="ARBA" id="ARBA00022729"/>
    </source>
</evidence>
<keyword evidence="5 20" id="KW-0997">Cell inner membrane</keyword>